<feature type="region of interest" description="Disordered" evidence="13">
    <location>
        <begin position="610"/>
        <end position="641"/>
    </location>
</feature>
<feature type="compositionally biased region" description="Polar residues" evidence="13">
    <location>
        <begin position="331"/>
        <end position="343"/>
    </location>
</feature>
<keyword evidence="4" id="KW-0328">Glycosyltransferase</keyword>
<dbReference type="GO" id="GO:0016757">
    <property type="term" value="F:glycosyltransferase activity"/>
    <property type="evidence" value="ECO:0007669"/>
    <property type="project" value="UniProtKB-KW"/>
</dbReference>
<evidence type="ECO:0000256" key="13">
    <source>
        <dbReference type="SAM" id="MobiDB-lite"/>
    </source>
</evidence>
<accession>A0A1D6IT87</accession>
<feature type="compositionally biased region" description="Low complexity" evidence="13">
    <location>
        <begin position="626"/>
        <end position="636"/>
    </location>
</feature>
<evidence type="ECO:0000256" key="10">
    <source>
        <dbReference type="ARBA" id="ARBA00023136"/>
    </source>
</evidence>
<feature type="compositionally biased region" description="Polar residues" evidence="13">
    <location>
        <begin position="460"/>
        <end position="470"/>
    </location>
</feature>
<dbReference type="PaxDb" id="4577-GRMZM2G044394_P01"/>
<evidence type="ECO:0000256" key="12">
    <source>
        <dbReference type="PROSITE-ProRule" id="PRU00649"/>
    </source>
</evidence>
<evidence type="ECO:0000256" key="8">
    <source>
        <dbReference type="ARBA" id="ARBA00022989"/>
    </source>
</evidence>
<comment type="subcellular location">
    <subcellularLocation>
        <location evidence="2">Golgi apparatus membrane</location>
        <topology evidence="2">Single-pass type II membrane protein</topology>
    </subcellularLocation>
    <subcellularLocation>
        <location evidence="1 12">Nucleus</location>
    </subcellularLocation>
</comment>
<dbReference type="STRING" id="4577.A0A1D6IT87"/>
<dbReference type="SUPFAM" id="SSF47676">
    <property type="entry name" value="Conserved domain common to transcription factors TFIIS, elongin A, CRSP70"/>
    <property type="match status" value="1"/>
</dbReference>
<evidence type="ECO:0000256" key="3">
    <source>
        <dbReference type="ARBA" id="ARBA00005664"/>
    </source>
</evidence>
<dbReference type="InterPro" id="IPR017923">
    <property type="entry name" value="TFIIS_N"/>
</dbReference>
<reference evidence="14" key="1">
    <citation type="submission" date="2015-12" db="EMBL/GenBank/DDBJ databases">
        <title>Update maize B73 reference genome by single molecule sequencing technologies.</title>
        <authorList>
            <consortium name="Maize Genome Sequencing Project"/>
            <person name="Ware D."/>
        </authorList>
    </citation>
    <scope>NUCLEOTIDE SEQUENCE</scope>
    <source>
        <tissue evidence="14">Seedling</tissue>
    </source>
</reference>
<evidence type="ECO:0000256" key="7">
    <source>
        <dbReference type="ARBA" id="ARBA00022968"/>
    </source>
</evidence>
<keyword evidence="7" id="KW-0735">Signal-anchor</keyword>
<feature type="compositionally biased region" description="Basic and acidic residues" evidence="13">
    <location>
        <begin position="143"/>
        <end position="154"/>
    </location>
</feature>
<dbReference type="eggNOG" id="KOG4748">
    <property type="taxonomic scope" value="Eukaryota"/>
</dbReference>
<keyword evidence="5 14" id="KW-0808">Transferase</keyword>
<evidence type="ECO:0000256" key="5">
    <source>
        <dbReference type="ARBA" id="ARBA00022679"/>
    </source>
</evidence>
<keyword evidence="6" id="KW-0812">Transmembrane</keyword>
<dbReference type="SMR" id="A0A1D6IT87"/>
<dbReference type="InterPro" id="IPR029044">
    <property type="entry name" value="Nucleotide-diphossugar_trans"/>
</dbReference>
<dbReference type="PANTHER" id="PTHR31311">
    <property type="entry name" value="XYLOGLUCAN 6-XYLOSYLTRANSFERASE 5-RELATED-RELATED"/>
    <property type="match status" value="1"/>
</dbReference>
<dbReference type="Gene3D" id="3.90.550.10">
    <property type="entry name" value="Spore Coat Polysaccharide Biosynthesis Protein SpsA, Chain A"/>
    <property type="match status" value="1"/>
</dbReference>
<sequence length="1031" mass="113503">MAGADTSGSDVLATVARIDRRLAREKDNDVVVELIRELQAVDMTYEVLEATKIGHTVNALRKSAPTALARLLADTLYRQWKVLANEWITISTTQQQQPSPPPNTDTDSNKRSSSSPPPKAVDDKATNKPSSSPRPASPVDAEQSARPEPDHEKSAPTTISAAPVRKNILRFRMVTVKEPGKLDRCRLMIIPSEAPDPAPASNYATQNGGDNRQQAYCTATTSHQATNADNKGVYPSDNVPLTRTVKSPTALPNPVASTGTCNKRKGEPSTNFDEEKLAKARVRHHEGYKAASVAKEKRKTKVVNVKELEKPDQHRLTIIPLEASDLAPASNDATQNGGDSRQQAYCAATASHQTTNADNKDVYPTDDSPLTMVVKPPTALVNHVASSGACKKHKGKAPADFDEERPAKTRVRLHEGYKEASVANEKRKTKHVNIQESGKPDQRRLTIISSEAPDPAPASNDATQNGGDSTQQAYCAATASHQTTNAGNKGVCPTDDSPLTMAVKPPTASANPVASPGACKKHKSEAPTDFDEERLAKAMQQQADEADHQQRQDHPLLCAFVTLLVLRGTVGVNRRLVYIAGSPDNRADPATATGSARPVEDVERILREIRADSDDDPDAGPNNDEAPTSTSSSAATGDHYDRGAAWTTTTYRLQPRVTRWNAKRRRWLHQNPGFPSRDARGGPRVLLVTASPQGPCGSPDGDRFLLRATKNRLDYCRLHGVEMVHTTARLEDPELRSPGDGWAKLALLRRLMLSHPEVEWLWWLDAGALVTDMGFELPLARYEGAHLVVRGDSYQLFQRRAWDAASTASFLLRNCQWALDLLDAWAVMAPRGRARHDAGALLTATLAGRPAGEADDQSALVHLLITEKERWMDRVYLENQYYLHGVWTALVGKYEKAMEKHHPGYGDDRWPFVTNFAGCNPCDDGKNRSDEYPLDRCASGMERAFNFADNQVLRLYGFRHESLASTEVRRVANRSTDPLEAKEEALAFLKKPNEPDLWSNDVRKNRKRKGKGDLDSVLARILRRLGWRSQC</sequence>
<dbReference type="CDD" id="cd00183">
    <property type="entry name" value="TFIIS_I"/>
    <property type="match status" value="1"/>
</dbReference>
<evidence type="ECO:0000256" key="2">
    <source>
        <dbReference type="ARBA" id="ARBA00004323"/>
    </source>
</evidence>
<protein>
    <submittedName>
        <fullName evidence="14">Putative xyloglucan 6-xylosyltransferase 5</fullName>
    </submittedName>
</protein>
<dbReference type="InterPro" id="IPR035441">
    <property type="entry name" value="TFIIS/LEDGF_dom_sf"/>
</dbReference>
<dbReference type="Pfam" id="PF05637">
    <property type="entry name" value="Glyco_transf_34"/>
    <property type="match status" value="1"/>
</dbReference>
<dbReference type="FunFam" id="3.90.550.10:FF:000411">
    <property type="entry name" value="Putative xyloglucan 6-xylosyltransferase 5"/>
    <property type="match status" value="1"/>
</dbReference>
<evidence type="ECO:0000256" key="6">
    <source>
        <dbReference type="ARBA" id="ARBA00022692"/>
    </source>
</evidence>
<evidence type="ECO:0000256" key="11">
    <source>
        <dbReference type="ARBA" id="ARBA00023242"/>
    </source>
</evidence>
<dbReference type="Gene3D" id="1.20.930.10">
    <property type="entry name" value="Conserved domain common to transcription factors TFIIS, elongin A, CRSP70"/>
    <property type="match status" value="1"/>
</dbReference>
<dbReference type="ExpressionAtlas" id="A0A1D6IT87">
    <property type="expression patterns" value="baseline and differential"/>
</dbReference>
<dbReference type="InParanoid" id="A0A1D6IT87"/>
<evidence type="ECO:0000313" key="14">
    <source>
        <dbReference type="EMBL" id="AQK39285.1"/>
    </source>
</evidence>
<evidence type="ECO:0000256" key="4">
    <source>
        <dbReference type="ARBA" id="ARBA00022676"/>
    </source>
</evidence>
<dbReference type="InterPro" id="IPR008630">
    <property type="entry name" value="Glyco_trans_34"/>
</dbReference>
<comment type="similarity">
    <text evidence="3">Belongs to the glycosyltransferase 34 family.</text>
</comment>
<gene>
    <name evidence="14" type="ORF">ZEAMMB73_Zm00001d023418</name>
</gene>
<keyword evidence="11 12" id="KW-0539">Nucleus</keyword>
<dbReference type="Pfam" id="PF08711">
    <property type="entry name" value="Med26"/>
    <property type="match status" value="1"/>
</dbReference>
<dbReference type="PANTHER" id="PTHR31311:SF21">
    <property type="entry name" value="GLYCOSYLTRANSFERASE 3"/>
    <property type="match status" value="1"/>
</dbReference>
<keyword evidence="9" id="KW-0333">Golgi apparatus</keyword>
<feature type="region of interest" description="Disordered" evidence="13">
    <location>
        <begin position="320"/>
        <end position="373"/>
    </location>
</feature>
<evidence type="ECO:0000256" key="1">
    <source>
        <dbReference type="ARBA" id="ARBA00004123"/>
    </source>
</evidence>
<keyword evidence="10" id="KW-0472">Membrane</keyword>
<feature type="region of interest" description="Disordered" evidence="13">
    <location>
        <begin position="506"/>
        <end position="528"/>
    </location>
</feature>
<dbReference type="EMBL" id="CM000786">
    <property type="protein sequence ID" value="AQK39285.1"/>
    <property type="molecule type" value="Genomic_DNA"/>
</dbReference>
<dbReference type="InterPro" id="IPR003617">
    <property type="entry name" value="TFIIS/CRSP70_N_sub"/>
</dbReference>
<dbReference type="AlphaFoldDB" id="A0A1D6IT87"/>
<feature type="region of interest" description="Disordered" evidence="13">
    <location>
        <begin position="582"/>
        <end position="601"/>
    </location>
</feature>
<keyword evidence="8" id="KW-1133">Transmembrane helix</keyword>
<organism evidence="14">
    <name type="scientific">Zea mays</name>
    <name type="common">Maize</name>
    <dbReference type="NCBI Taxonomy" id="4577"/>
    <lineage>
        <taxon>Eukaryota</taxon>
        <taxon>Viridiplantae</taxon>
        <taxon>Streptophyta</taxon>
        <taxon>Embryophyta</taxon>
        <taxon>Tracheophyta</taxon>
        <taxon>Spermatophyta</taxon>
        <taxon>Magnoliopsida</taxon>
        <taxon>Liliopsida</taxon>
        <taxon>Poales</taxon>
        <taxon>Poaceae</taxon>
        <taxon>PACMAD clade</taxon>
        <taxon>Panicoideae</taxon>
        <taxon>Andropogonodae</taxon>
        <taxon>Andropogoneae</taxon>
        <taxon>Tripsacinae</taxon>
        <taxon>Zea</taxon>
    </lineage>
</organism>
<feature type="region of interest" description="Disordered" evidence="13">
    <location>
        <begin position="91"/>
        <end position="161"/>
    </location>
</feature>
<dbReference type="SMART" id="SM00509">
    <property type="entry name" value="TFS2N"/>
    <property type="match status" value="1"/>
</dbReference>
<name>A0A1D6IT87_MAIZE</name>
<feature type="region of interest" description="Disordered" evidence="13">
    <location>
        <begin position="244"/>
        <end position="271"/>
    </location>
</feature>
<feature type="region of interest" description="Disordered" evidence="13">
    <location>
        <begin position="385"/>
        <end position="470"/>
    </location>
</feature>
<evidence type="ECO:0000256" key="9">
    <source>
        <dbReference type="ARBA" id="ARBA00023034"/>
    </source>
</evidence>
<dbReference type="GO" id="GO:0005634">
    <property type="term" value="C:nucleus"/>
    <property type="evidence" value="ECO:0007669"/>
    <property type="project" value="UniProtKB-SubCell"/>
</dbReference>
<dbReference type="PROSITE" id="PS51319">
    <property type="entry name" value="TFIIS_N"/>
    <property type="match status" value="1"/>
</dbReference>
<proteinExistence type="inferred from homology"/>
<dbReference type="GO" id="GO:0000139">
    <property type="term" value="C:Golgi membrane"/>
    <property type="evidence" value="ECO:0007669"/>
    <property type="project" value="UniProtKB-SubCell"/>
</dbReference>
<feature type="compositionally biased region" description="Basic and acidic residues" evidence="13">
    <location>
        <begin position="404"/>
        <end position="418"/>
    </location>
</feature>